<dbReference type="KEGG" id="bdw:94334542"/>
<name>A0AAD9UPX2_9APIC</name>
<evidence type="ECO:0000313" key="2">
    <source>
        <dbReference type="Proteomes" id="UP001214638"/>
    </source>
</evidence>
<keyword evidence="2" id="KW-1185">Reference proteome</keyword>
<proteinExistence type="predicted"/>
<accession>A0AAD9UPX2</accession>
<protein>
    <submittedName>
        <fullName evidence="1">Uncharacterized protein</fullName>
    </submittedName>
</protein>
<evidence type="ECO:0000313" key="1">
    <source>
        <dbReference type="EMBL" id="KAK2197245.1"/>
    </source>
</evidence>
<dbReference type="GeneID" id="94334542"/>
<comment type="caution">
    <text evidence="1">The sequence shown here is derived from an EMBL/GenBank/DDBJ whole genome shotgun (WGS) entry which is preliminary data.</text>
</comment>
<gene>
    <name evidence="1" type="ORF">BdWA1_000244</name>
</gene>
<dbReference type="Proteomes" id="UP001214638">
    <property type="component" value="Unassembled WGS sequence"/>
</dbReference>
<organism evidence="1 2">
    <name type="scientific">Babesia duncani</name>
    <dbReference type="NCBI Taxonomy" id="323732"/>
    <lineage>
        <taxon>Eukaryota</taxon>
        <taxon>Sar</taxon>
        <taxon>Alveolata</taxon>
        <taxon>Apicomplexa</taxon>
        <taxon>Aconoidasida</taxon>
        <taxon>Piroplasmida</taxon>
        <taxon>Babesiidae</taxon>
        <taxon>Babesia</taxon>
    </lineage>
</organism>
<dbReference type="RefSeq" id="XP_067804087.1">
    <property type="nucleotide sequence ID" value="XM_067945296.1"/>
</dbReference>
<dbReference type="AlphaFoldDB" id="A0AAD9UPX2"/>
<sequence>MISRHVSSTLKCITSANLKSNRFFLEHVLPIESKAIDFRPVSLWNPLHPPSCSTDNLNLDLGIGILQDSLNLGIKDGSILYNVTDPMINVVIENPNLTLPIPLQDIIHEKCIINPQPIVEHLFNKLRNDSKHRKRAFTKRGCFRQTHAMIRKDNRLRLAYALQGIDYDMLEGLEIGEIPDLSLLKK</sequence>
<reference evidence="1" key="1">
    <citation type="journal article" date="2023" name="Nat. Microbiol.">
        <title>Babesia duncani multi-omics identifies virulence factors and drug targets.</title>
        <authorList>
            <person name="Singh P."/>
            <person name="Lonardi S."/>
            <person name="Liang Q."/>
            <person name="Vydyam P."/>
            <person name="Khabirova E."/>
            <person name="Fang T."/>
            <person name="Gihaz S."/>
            <person name="Thekkiniath J."/>
            <person name="Munshi M."/>
            <person name="Abel S."/>
            <person name="Ciampossin L."/>
            <person name="Batugedara G."/>
            <person name="Gupta M."/>
            <person name="Lu X.M."/>
            <person name="Lenz T."/>
            <person name="Chakravarty S."/>
            <person name="Cornillot E."/>
            <person name="Hu Y."/>
            <person name="Ma W."/>
            <person name="Gonzalez L.M."/>
            <person name="Sanchez S."/>
            <person name="Estrada K."/>
            <person name="Sanchez-Flores A."/>
            <person name="Montero E."/>
            <person name="Harb O.S."/>
            <person name="Le Roch K.G."/>
            <person name="Mamoun C.B."/>
        </authorList>
    </citation>
    <scope>NUCLEOTIDE SEQUENCE</scope>
    <source>
        <strain evidence="1">WA1</strain>
    </source>
</reference>
<dbReference type="EMBL" id="JALLKP010000001">
    <property type="protein sequence ID" value="KAK2197245.1"/>
    <property type="molecule type" value="Genomic_DNA"/>
</dbReference>